<keyword evidence="1" id="KW-0732">Signal</keyword>
<dbReference type="AlphaFoldDB" id="A0ABD2NPU4"/>
<evidence type="ECO:0000313" key="3">
    <source>
        <dbReference type="Proteomes" id="UP001516400"/>
    </source>
</evidence>
<gene>
    <name evidence="2" type="ORF">HHI36_017876</name>
</gene>
<accession>A0ABD2NPU4</accession>
<dbReference type="EMBL" id="JABFTP020000124">
    <property type="protein sequence ID" value="KAL3280391.1"/>
    <property type="molecule type" value="Genomic_DNA"/>
</dbReference>
<proteinExistence type="predicted"/>
<keyword evidence="3" id="KW-1185">Reference proteome</keyword>
<protein>
    <submittedName>
        <fullName evidence="2">Uncharacterized protein</fullName>
    </submittedName>
</protein>
<dbReference type="Proteomes" id="UP001516400">
    <property type="component" value="Unassembled WGS sequence"/>
</dbReference>
<feature type="chain" id="PRO_5044782904" evidence="1">
    <location>
        <begin position="23"/>
        <end position="75"/>
    </location>
</feature>
<reference evidence="2 3" key="1">
    <citation type="journal article" date="2021" name="BMC Biol.">
        <title>Horizontally acquired antibacterial genes associated with adaptive radiation of ladybird beetles.</title>
        <authorList>
            <person name="Li H.S."/>
            <person name="Tang X.F."/>
            <person name="Huang Y.H."/>
            <person name="Xu Z.Y."/>
            <person name="Chen M.L."/>
            <person name="Du X.Y."/>
            <person name="Qiu B.Y."/>
            <person name="Chen P.T."/>
            <person name="Zhang W."/>
            <person name="Slipinski A."/>
            <person name="Escalona H.E."/>
            <person name="Waterhouse R.M."/>
            <person name="Zwick A."/>
            <person name="Pang H."/>
        </authorList>
    </citation>
    <scope>NUCLEOTIDE SEQUENCE [LARGE SCALE GENOMIC DNA]</scope>
    <source>
        <strain evidence="2">SYSU2018</strain>
    </source>
</reference>
<evidence type="ECO:0000256" key="1">
    <source>
        <dbReference type="SAM" id="SignalP"/>
    </source>
</evidence>
<organism evidence="2 3">
    <name type="scientific">Cryptolaemus montrouzieri</name>
    <dbReference type="NCBI Taxonomy" id="559131"/>
    <lineage>
        <taxon>Eukaryota</taxon>
        <taxon>Metazoa</taxon>
        <taxon>Ecdysozoa</taxon>
        <taxon>Arthropoda</taxon>
        <taxon>Hexapoda</taxon>
        <taxon>Insecta</taxon>
        <taxon>Pterygota</taxon>
        <taxon>Neoptera</taxon>
        <taxon>Endopterygota</taxon>
        <taxon>Coleoptera</taxon>
        <taxon>Polyphaga</taxon>
        <taxon>Cucujiformia</taxon>
        <taxon>Coccinelloidea</taxon>
        <taxon>Coccinellidae</taxon>
        <taxon>Scymninae</taxon>
        <taxon>Scymnini</taxon>
        <taxon>Cryptolaemus</taxon>
    </lineage>
</organism>
<name>A0ABD2NPU4_9CUCU</name>
<feature type="signal peptide" evidence="1">
    <location>
        <begin position="1"/>
        <end position="22"/>
    </location>
</feature>
<sequence>MQSKVVFACLILSALLVLAVTGHPESSNNDEVLQEVGKKIGDQLDQTIGQMENLLEGSMKAEMSRDVDKAESGQK</sequence>
<evidence type="ECO:0000313" key="2">
    <source>
        <dbReference type="EMBL" id="KAL3280391.1"/>
    </source>
</evidence>
<comment type="caution">
    <text evidence="2">The sequence shown here is derived from an EMBL/GenBank/DDBJ whole genome shotgun (WGS) entry which is preliminary data.</text>
</comment>